<dbReference type="AlphaFoldDB" id="A0AAG5D2N7"/>
<reference evidence="1" key="1">
    <citation type="submission" date="2024-04" db="UniProtKB">
        <authorList>
            <consortium name="EnsemblMetazoa"/>
        </authorList>
    </citation>
    <scope>IDENTIFICATION</scope>
    <source>
        <strain evidence="1">EBRO</strain>
    </source>
</reference>
<organism evidence="1 2">
    <name type="scientific">Anopheles atroparvus</name>
    <name type="common">European mosquito</name>
    <dbReference type="NCBI Taxonomy" id="41427"/>
    <lineage>
        <taxon>Eukaryota</taxon>
        <taxon>Metazoa</taxon>
        <taxon>Ecdysozoa</taxon>
        <taxon>Arthropoda</taxon>
        <taxon>Hexapoda</taxon>
        <taxon>Insecta</taxon>
        <taxon>Pterygota</taxon>
        <taxon>Neoptera</taxon>
        <taxon>Endopterygota</taxon>
        <taxon>Diptera</taxon>
        <taxon>Nematocera</taxon>
        <taxon>Culicoidea</taxon>
        <taxon>Culicidae</taxon>
        <taxon>Anophelinae</taxon>
        <taxon>Anopheles</taxon>
    </lineage>
</organism>
<sequence>MIKASTVTNAQYSIAHRIFTEAYSKNVTVRVNVARM</sequence>
<evidence type="ECO:0000313" key="1">
    <source>
        <dbReference type="EnsemblMetazoa" id="ENSAATROPP004893"/>
    </source>
</evidence>
<keyword evidence="2" id="KW-1185">Reference proteome</keyword>
<proteinExistence type="predicted"/>
<dbReference type="Proteomes" id="UP000075880">
    <property type="component" value="Unassembled WGS sequence"/>
</dbReference>
<name>A0AAG5D2N7_ANOAO</name>
<accession>A0AAG5D2N7</accession>
<dbReference type="EnsemblMetazoa" id="ENSAATROPT005251">
    <property type="protein sequence ID" value="ENSAATROPP004893"/>
    <property type="gene ID" value="ENSAATROPG004215"/>
</dbReference>
<protein>
    <submittedName>
        <fullName evidence="1">Uncharacterized protein</fullName>
    </submittedName>
</protein>
<evidence type="ECO:0000313" key="2">
    <source>
        <dbReference type="Proteomes" id="UP000075880"/>
    </source>
</evidence>